<organism evidence="1">
    <name type="scientific">Glandirana rugosa</name>
    <name type="common">Japanese wrinkled frog</name>
    <name type="synonym">Rana rugosa</name>
    <dbReference type="NCBI Taxonomy" id="8410"/>
    <lineage>
        <taxon>Eukaryota</taxon>
        <taxon>Metazoa</taxon>
        <taxon>Chordata</taxon>
        <taxon>Craniata</taxon>
        <taxon>Vertebrata</taxon>
        <taxon>Euteleostomi</taxon>
        <taxon>Amphibia</taxon>
        <taxon>Batrachia</taxon>
        <taxon>Anura</taxon>
        <taxon>Neobatrachia</taxon>
        <taxon>Ranoidea</taxon>
        <taxon>Ranidae</taxon>
        <taxon>Glandirana</taxon>
    </lineage>
</organism>
<name>A7VKD8_GLARU</name>
<protein>
    <submittedName>
        <fullName evidence="1">R3H domain containing isoform 1</fullName>
    </submittedName>
</protein>
<evidence type="ECO:0000313" key="1">
    <source>
        <dbReference type="EMBL" id="BAF76751.1"/>
    </source>
</evidence>
<feature type="non-terminal residue" evidence="1">
    <location>
        <position position="1"/>
    </location>
</feature>
<dbReference type="AlphaFoldDB" id="A7VKD8"/>
<sequence length="46" mass="5268">TIVATFPTVSAAQNALKKHNNLMNKFRLRTSRKPYDLHILERASSQ</sequence>
<proteinExistence type="evidence at transcript level"/>
<reference evidence="1" key="1">
    <citation type="journal article" date="2008" name="Gen. Comp. Endocrinol.">
        <title>Differential display analysis of gene expression in female-to-male sex-reversing gonads of the frog Rana rugosa.</title>
        <authorList>
            <person name="Okada G."/>
            <person name="Maruo K."/>
            <person name="Funada S."/>
            <person name="Nakamura M."/>
        </authorList>
    </citation>
    <scope>NUCLEOTIDE SEQUENCE</scope>
</reference>
<dbReference type="EMBL" id="AB288024">
    <property type="protein sequence ID" value="BAF76751.1"/>
    <property type="molecule type" value="mRNA"/>
</dbReference>
<accession>A7VKD8</accession>